<dbReference type="InterPro" id="IPR004358">
    <property type="entry name" value="Sig_transdc_His_kin-like_C"/>
</dbReference>
<protein>
    <recommendedName>
        <fullName evidence="4">histidine kinase</fullName>
        <ecNumber evidence="4">2.7.13.3</ecNumber>
    </recommendedName>
</protein>
<sequence length="489" mass="52715">MSTRPEGAGRRSSLRRRLVTTVVALTGGALLVGGATSVLLLHDHLHEQVEKELFVSETLLRSFFDSVGQRGVDVVGLDRGAATPPGALARYVVQIRDRTGRIEYHFDGSLAGGQPALPFLDLNEVRRRAGHPFRVEAIDNPGRRFAVLTGVLPDRSGSYVIAVNHDSVEEVLARHATIWLGVTGAALVLVAALAYLATNRTLRPLAEIRRTADAITAGDLSRRVPPAPGHTEIGQLVSWTNEMLDHMEQAVRDRTDVERRLRRFVADASHELRTPLTSMRGFAELYRQGVVTEPEQVGRVMTRIEDEAVRLGDLVDDLLLLAQLDHGPDRVRVPVELSGLAEDAVFDARARDPGRPVELGLPARPPPAVRGDPGQLHQLLTNLLANAVRHTPADTPVRVTVHAGDGMVFVDVADRGPGLTPDQLAVVFERFVRLDRGRARSQGGSGLGLAIVAAIAAAHGGRVEYRETPGGGATFRVALPAMSDVSSSA</sequence>
<evidence type="ECO:0000256" key="9">
    <source>
        <dbReference type="ARBA" id="ARBA00022989"/>
    </source>
</evidence>
<dbReference type="PANTHER" id="PTHR45436">
    <property type="entry name" value="SENSOR HISTIDINE KINASE YKOH"/>
    <property type="match status" value="1"/>
</dbReference>
<evidence type="ECO:0000313" key="16">
    <source>
        <dbReference type="Proteomes" id="UP000184501"/>
    </source>
</evidence>
<evidence type="ECO:0000259" key="14">
    <source>
        <dbReference type="PROSITE" id="PS50885"/>
    </source>
</evidence>
<comment type="catalytic activity">
    <reaction evidence="1">
        <text>ATP + protein L-histidine = ADP + protein N-phospho-L-histidine.</text>
        <dbReference type="EC" id="2.7.13.3"/>
    </reaction>
</comment>
<dbReference type="Pfam" id="PF00512">
    <property type="entry name" value="HisKA"/>
    <property type="match status" value="1"/>
</dbReference>
<evidence type="ECO:0000256" key="4">
    <source>
        <dbReference type="ARBA" id="ARBA00012438"/>
    </source>
</evidence>
<dbReference type="CDD" id="cd06225">
    <property type="entry name" value="HAMP"/>
    <property type="match status" value="1"/>
</dbReference>
<dbReference type="OrthoDB" id="9786919at2"/>
<dbReference type="InterPro" id="IPR003661">
    <property type="entry name" value="HisK_dim/P_dom"/>
</dbReference>
<dbReference type="EMBL" id="FQVN01000005">
    <property type="protein sequence ID" value="SHF84257.1"/>
    <property type="molecule type" value="Genomic_DNA"/>
</dbReference>
<feature type="transmembrane region" description="Helical" evidence="12">
    <location>
        <begin position="176"/>
        <end position="197"/>
    </location>
</feature>
<dbReference type="RefSeq" id="WP_073484239.1">
    <property type="nucleotide sequence ID" value="NZ_FQVN01000005.1"/>
</dbReference>
<dbReference type="STRING" id="2017.SAMN05444320_105195"/>
<dbReference type="AlphaFoldDB" id="A0A1M5EYL8"/>
<dbReference type="SMART" id="SM00387">
    <property type="entry name" value="HATPase_c"/>
    <property type="match status" value="1"/>
</dbReference>
<dbReference type="Gene3D" id="3.30.565.10">
    <property type="entry name" value="Histidine kinase-like ATPase, C-terminal domain"/>
    <property type="match status" value="1"/>
</dbReference>
<keyword evidence="11 12" id="KW-0472">Membrane</keyword>
<evidence type="ECO:0000256" key="8">
    <source>
        <dbReference type="ARBA" id="ARBA00022777"/>
    </source>
</evidence>
<dbReference type="GO" id="GO:0000155">
    <property type="term" value="F:phosphorelay sensor kinase activity"/>
    <property type="evidence" value="ECO:0007669"/>
    <property type="project" value="InterPro"/>
</dbReference>
<evidence type="ECO:0000313" key="15">
    <source>
        <dbReference type="EMBL" id="SHF84257.1"/>
    </source>
</evidence>
<dbReference type="Pfam" id="PF00672">
    <property type="entry name" value="HAMP"/>
    <property type="match status" value="1"/>
</dbReference>
<organism evidence="15 16">
    <name type="scientific">Streptoalloteichus hindustanus</name>
    <dbReference type="NCBI Taxonomy" id="2017"/>
    <lineage>
        <taxon>Bacteria</taxon>
        <taxon>Bacillati</taxon>
        <taxon>Actinomycetota</taxon>
        <taxon>Actinomycetes</taxon>
        <taxon>Pseudonocardiales</taxon>
        <taxon>Pseudonocardiaceae</taxon>
        <taxon>Streptoalloteichus</taxon>
    </lineage>
</organism>
<dbReference type="InterPro" id="IPR005467">
    <property type="entry name" value="His_kinase_dom"/>
</dbReference>
<dbReference type="FunFam" id="1.10.287.130:FF:000001">
    <property type="entry name" value="Two-component sensor histidine kinase"/>
    <property type="match status" value="1"/>
</dbReference>
<dbReference type="Proteomes" id="UP000184501">
    <property type="component" value="Unassembled WGS sequence"/>
</dbReference>
<evidence type="ECO:0000256" key="7">
    <source>
        <dbReference type="ARBA" id="ARBA00022692"/>
    </source>
</evidence>
<dbReference type="Gene3D" id="1.10.287.130">
    <property type="match status" value="1"/>
</dbReference>
<keyword evidence="9 12" id="KW-1133">Transmembrane helix</keyword>
<evidence type="ECO:0000256" key="5">
    <source>
        <dbReference type="ARBA" id="ARBA00022553"/>
    </source>
</evidence>
<evidence type="ECO:0000256" key="6">
    <source>
        <dbReference type="ARBA" id="ARBA00022679"/>
    </source>
</evidence>
<evidence type="ECO:0000256" key="10">
    <source>
        <dbReference type="ARBA" id="ARBA00023012"/>
    </source>
</evidence>
<name>A0A1M5EYL8_STRHI</name>
<gene>
    <name evidence="15" type="ORF">SAMN05444320_105195</name>
</gene>
<dbReference type="InterPro" id="IPR003594">
    <property type="entry name" value="HATPase_dom"/>
</dbReference>
<evidence type="ECO:0000256" key="12">
    <source>
        <dbReference type="SAM" id="Phobius"/>
    </source>
</evidence>
<evidence type="ECO:0000256" key="11">
    <source>
        <dbReference type="ARBA" id="ARBA00023136"/>
    </source>
</evidence>
<dbReference type="InterPro" id="IPR036097">
    <property type="entry name" value="HisK_dim/P_sf"/>
</dbReference>
<feature type="transmembrane region" description="Helical" evidence="12">
    <location>
        <begin position="21"/>
        <end position="41"/>
    </location>
</feature>
<keyword evidence="6" id="KW-0808">Transferase</keyword>
<evidence type="ECO:0000256" key="1">
    <source>
        <dbReference type="ARBA" id="ARBA00000085"/>
    </source>
</evidence>
<dbReference type="InterPro" id="IPR003660">
    <property type="entry name" value="HAMP_dom"/>
</dbReference>
<dbReference type="PANTHER" id="PTHR45436:SF5">
    <property type="entry name" value="SENSOR HISTIDINE KINASE TRCS"/>
    <property type="match status" value="1"/>
</dbReference>
<feature type="domain" description="Histidine kinase" evidence="13">
    <location>
        <begin position="267"/>
        <end position="483"/>
    </location>
</feature>
<dbReference type="PRINTS" id="PR00344">
    <property type="entry name" value="BCTRLSENSOR"/>
</dbReference>
<keyword evidence="7 12" id="KW-0812">Transmembrane</keyword>
<keyword evidence="16" id="KW-1185">Reference proteome</keyword>
<keyword evidence="10" id="KW-0902">Two-component regulatory system</keyword>
<dbReference type="SMART" id="SM00304">
    <property type="entry name" value="HAMP"/>
    <property type="match status" value="1"/>
</dbReference>
<dbReference type="PROSITE" id="PS50109">
    <property type="entry name" value="HIS_KIN"/>
    <property type="match status" value="1"/>
</dbReference>
<dbReference type="EC" id="2.7.13.3" evidence="4"/>
<reference evidence="15 16" key="1">
    <citation type="submission" date="2016-11" db="EMBL/GenBank/DDBJ databases">
        <authorList>
            <person name="Jaros S."/>
            <person name="Januszkiewicz K."/>
            <person name="Wedrychowicz H."/>
        </authorList>
    </citation>
    <scope>NUCLEOTIDE SEQUENCE [LARGE SCALE GENOMIC DNA]</scope>
    <source>
        <strain evidence="15 16">DSM 44523</strain>
    </source>
</reference>
<evidence type="ECO:0000259" key="13">
    <source>
        <dbReference type="PROSITE" id="PS50109"/>
    </source>
</evidence>
<dbReference type="SUPFAM" id="SSF47384">
    <property type="entry name" value="Homodimeric domain of signal transducing histidine kinase"/>
    <property type="match status" value="1"/>
</dbReference>
<dbReference type="SUPFAM" id="SSF55874">
    <property type="entry name" value="ATPase domain of HSP90 chaperone/DNA topoisomerase II/histidine kinase"/>
    <property type="match status" value="1"/>
</dbReference>
<evidence type="ECO:0000256" key="2">
    <source>
        <dbReference type="ARBA" id="ARBA00001968"/>
    </source>
</evidence>
<dbReference type="InterPro" id="IPR050428">
    <property type="entry name" value="TCS_sensor_his_kinase"/>
</dbReference>
<dbReference type="GO" id="GO:0005509">
    <property type="term" value="F:calcium ion binding"/>
    <property type="evidence" value="ECO:0007669"/>
    <property type="project" value="UniProtKB-ARBA"/>
</dbReference>
<dbReference type="CDD" id="cd00075">
    <property type="entry name" value="HATPase"/>
    <property type="match status" value="1"/>
</dbReference>
<comment type="subcellular location">
    <subcellularLocation>
        <location evidence="3">Cell membrane</location>
    </subcellularLocation>
</comment>
<dbReference type="SMART" id="SM00388">
    <property type="entry name" value="HisKA"/>
    <property type="match status" value="1"/>
</dbReference>
<evidence type="ECO:0000256" key="3">
    <source>
        <dbReference type="ARBA" id="ARBA00004236"/>
    </source>
</evidence>
<dbReference type="Pfam" id="PF02518">
    <property type="entry name" value="HATPase_c"/>
    <property type="match status" value="1"/>
</dbReference>
<dbReference type="InterPro" id="IPR036890">
    <property type="entry name" value="HATPase_C_sf"/>
</dbReference>
<accession>A0A1M5EYL8</accession>
<keyword evidence="8 15" id="KW-0418">Kinase</keyword>
<dbReference type="Gene3D" id="6.10.340.10">
    <property type="match status" value="1"/>
</dbReference>
<keyword evidence="5" id="KW-0597">Phosphoprotein</keyword>
<proteinExistence type="predicted"/>
<feature type="domain" description="HAMP" evidence="14">
    <location>
        <begin position="199"/>
        <end position="252"/>
    </location>
</feature>
<dbReference type="CDD" id="cd00082">
    <property type="entry name" value="HisKA"/>
    <property type="match status" value="1"/>
</dbReference>
<dbReference type="FunFam" id="3.30.565.10:FF:000006">
    <property type="entry name" value="Sensor histidine kinase WalK"/>
    <property type="match status" value="1"/>
</dbReference>
<dbReference type="SUPFAM" id="SSF158472">
    <property type="entry name" value="HAMP domain-like"/>
    <property type="match status" value="1"/>
</dbReference>
<dbReference type="PROSITE" id="PS50885">
    <property type="entry name" value="HAMP"/>
    <property type="match status" value="1"/>
</dbReference>
<dbReference type="GO" id="GO:0005886">
    <property type="term" value="C:plasma membrane"/>
    <property type="evidence" value="ECO:0007669"/>
    <property type="project" value="UniProtKB-SubCell"/>
</dbReference>
<comment type="cofactor">
    <cofactor evidence="2">
        <name>a divalent metal cation</name>
        <dbReference type="ChEBI" id="CHEBI:60240"/>
    </cofactor>
</comment>